<evidence type="ECO:0000313" key="3">
    <source>
        <dbReference type="EMBL" id="RRT71276.1"/>
    </source>
</evidence>
<dbReference type="SUPFAM" id="SSF90096">
    <property type="entry name" value="Subunits of heterodimeric actin filament capping protein Capz"/>
    <property type="match status" value="2"/>
</dbReference>
<keyword evidence="1 2" id="KW-0117">Actin capping</keyword>
<accession>A0A427A4X6</accession>
<dbReference type="EMBL" id="AMZH03003755">
    <property type="protein sequence ID" value="RRT71276.1"/>
    <property type="molecule type" value="Genomic_DNA"/>
</dbReference>
<organism evidence="3 4">
    <name type="scientific">Ensete ventricosum</name>
    <name type="common">Abyssinian banana</name>
    <name type="synonym">Musa ensete</name>
    <dbReference type="NCBI Taxonomy" id="4639"/>
    <lineage>
        <taxon>Eukaryota</taxon>
        <taxon>Viridiplantae</taxon>
        <taxon>Streptophyta</taxon>
        <taxon>Embryophyta</taxon>
        <taxon>Tracheophyta</taxon>
        <taxon>Spermatophyta</taxon>
        <taxon>Magnoliopsida</taxon>
        <taxon>Liliopsida</taxon>
        <taxon>Zingiberales</taxon>
        <taxon>Musaceae</taxon>
        <taxon>Ensete</taxon>
    </lineage>
</organism>
<evidence type="ECO:0000256" key="1">
    <source>
        <dbReference type="ARBA" id="ARBA00022467"/>
    </source>
</evidence>
<dbReference type="AlphaFoldDB" id="A0A427A4X6"/>
<gene>
    <name evidence="3" type="ORF">B296_00001983</name>
</gene>
<proteinExistence type="inferred from homology"/>
<keyword evidence="2" id="KW-0206">Cytoskeleton</keyword>
<dbReference type="PANTHER" id="PTHR10619">
    <property type="entry name" value="F-ACTIN-CAPPING PROTEIN SUBUNIT BETA"/>
    <property type="match status" value="1"/>
</dbReference>
<reference evidence="3 4" key="1">
    <citation type="journal article" date="2014" name="Agronomy (Basel)">
        <title>A Draft Genome Sequence for Ensete ventricosum, the Drought-Tolerant Tree Against Hunger.</title>
        <authorList>
            <person name="Harrison J."/>
            <person name="Moore K.A."/>
            <person name="Paszkiewicz K."/>
            <person name="Jones T."/>
            <person name="Grant M."/>
            <person name="Ambacheew D."/>
            <person name="Muzemil S."/>
            <person name="Studholme D.J."/>
        </authorList>
    </citation>
    <scope>NUCLEOTIDE SEQUENCE [LARGE SCALE GENOMIC DNA]</scope>
</reference>
<dbReference type="Pfam" id="PF01115">
    <property type="entry name" value="F_actin_cap_B"/>
    <property type="match status" value="2"/>
</dbReference>
<dbReference type="PANTHER" id="PTHR10619:SF0">
    <property type="entry name" value="F-ACTIN-CAPPING PROTEIN SUBUNIT BETA ISOFORMS 1 AND 2"/>
    <property type="match status" value="1"/>
</dbReference>
<dbReference type="GO" id="GO:0008290">
    <property type="term" value="C:F-actin capping protein complex"/>
    <property type="evidence" value="ECO:0007669"/>
    <property type="project" value="UniProtKB-UniRule"/>
</dbReference>
<dbReference type="InterPro" id="IPR037282">
    <property type="entry name" value="CapZ_alpha/beta"/>
</dbReference>
<keyword evidence="2" id="KW-0009">Actin-binding</keyword>
<dbReference type="InterPro" id="IPR001698">
    <property type="entry name" value="CAPZB"/>
</dbReference>
<evidence type="ECO:0000313" key="4">
    <source>
        <dbReference type="Proteomes" id="UP000287651"/>
    </source>
</evidence>
<comment type="function">
    <text evidence="2">F-actin-capping proteins bind in a Ca(2+)-independent manner to the fast growing ends of actin filaments (barbed end) thereby blocking the exchange of subunits at these ends. Unlike other capping proteins (such as gelsolin and severin), these proteins do not sever actin filaments.</text>
</comment>
<dbReference type="GO" id="GO:0051016">
    <property type="term" value="P:barbed-end actin filament capping"/>
    <property type="evidence" value="ECO:0007669"/>
    <property type="project" value="UniProtKB-UniRule"/>
</dbReference>
<sequence length="142" mass="15925">MEAAMDLMRRISPKESETALSTLLSLLPHHSADLLSQVDLPLQVLPSRLLIHLRLPLPGSELVSLHVSVAFGRPYPFVFVDSIACSSRRSSLSIDFPCLILICRSPWSNKYFPPLEDGPLPSAQLRKLEIEANEVFTVYRDQ</sequence>
<comment type="similarity">
    <text evidence="2">Belongs to the F-actin-capping protein beta subunit family.</text>
</comment>
<comment type="caution">
    <text evidence="3">The sequence shown here is derived from an EMBL/GenBank/DDBJ whole genome shotgun (WGS) entry which is preliminary data.</text>
</comment>
<protein>
    <recommendedName>
        <fullName evidence="2">F-actin-capping protein subunit beta</fullName>
    </recommendedName>
</protein>
<dbReference type="InterPro" id="IPR043175">
    <property type="entry name" value="CAPZB_N"/>
</dbReference>
<comment type="subcellular location">
    <subcellularLocation>
        <location evidence="2">Cytoplasm</location>
        <location evidence="2">Cytoskeleton</location>
    </subcellularLocation>
</comment>
<dbReference type="GO" id="GO:0051015">
    <property type="term" value="F:actin filament binding"/>
    <property type="evidence" value="ECO:0007669"/>
    <property type="project" value="TreeGrafter"/>
</dbReference>
<dbReference type="Proteomes" id="UP000287651">
    <property type="component" value="Unassembled WGS sequence"/>
</dbReference>
<evidence type="ECO:0000256" key="2">
    <source>
        <dbReference type="RuleBase" id="RU365078"/>
    </source>
</evidence>
<comment type="subunit">
    <text evidence="2">Heterodimer of an alpha and a beta subunit.</text>
</comment>
<dbReference type="Gene3D" id="1.20.58.570">
    <property type="match status" value="2"/>
</dbReference>
<dbReference type="GO" id="GO:0000902">
    <property type="term" value="P:cell morphogenesis"/>
    <property type="evidence" value="ECO:0007669"/>
    <property type="project" value="TreeGrafter"/>
</dbReference>
<keyword evidence="2" id="KW-0963">Cytoplasm</keyword>
<name>A0A427A4X6_ENSVE</name>